<dbReference type="STRING" id="451379.A0A0N5AK64"/>
<dbReference type="Proteomes" id="UP000046393">
    <property type="component" value="Unplaced"/>
</dbReference>
<evidence type="ECO:0000313" key="2">
    <source>
        <dbReference type="Proteomes" id="UP000046393"/>
    </source>
</evidence>
<name>A0A0N5AK64_9BILA</name>
<reference evidence="3" key="1">
    <citation type="submission" date="2017-02" db="UniProtKB">
        <authorList>
            <consortium name="WormBaseParasite"/>
        </authorList>
    </citation>
    <scope>IDENTIFICATION</scope>
</reference>
<dbReference type="AlphaFoldDB" id="A0A0N5AK64"/>
<keyword evidence="2" id="KW-1185">Reference proteome</keyword>
<evidence type="ECO:0000313" key="3">
    <source>
        <dbReference type="WBParaSite" id="SMUV_0000487401-mRNA-1"/>
    </source>
</evidence>
<organism evidence="2 3">
    <name type="scientific">Syphacia muris</name>
    <dbReference type="NCBI Taxonomy" id="451379"/>
    <lineage>
        <taxon>Eukaryota</taxon>
        <taxon>Metazoa</taxon>
        <taxon>Ecdysozoa</taxon>
        <taxon>Nematoda</taxon>
        <taxon>Chromadorea</taxon>
        <taxon>Rhabditida</taxon>
        <taxon>Spirurina</taxon>
        <taxon>Oxyuridomorpha</taxon>
        <taxon>Oxyuroidea</taxon>
        <taxon>Oxyuridae</taxon>
        <taxon>Syphacia</taxon>
    </lineage>
</organism>
<dbReference type="WBParaSite" id="SMUV_0000487401-mRNA-1">
    <property type="protein sequence ID" value="SMUV_0000487401-mRNA-1"/>
    <property type="gene ID" value="SMUV_0000487401"/>
</dbReference>
<accession>A0A0N5AK64</accession>
<keyword evidence="1" id="KW-0732">Signal</keyword>
<protein>
    <submittedName>
        <fullName evidence="3">Uncharacterized protein</fullName>
    </submittedName>
</protein>
<feature type="chain" id="PRO_5005893147" evidence="1">
    <location>
        <begin position="20"/>
        <end position="199"/>
    </location>
</feature>
<proteinExistence type="predicted"/>
<dbReference type="PANTHER" id="PTHR34401:SF3">
    <property type="entry name" value="DB DOMAIN-CONTAINING PROTEIN"/>
    <property type="match status" value="1"/>
</dbReference>
<dbReference type="PANTHER" id="PTHR34401">
    <property type="entry name" value="PROTEIN CBG12388-RELATED"/>
    <property type="match status" value="1"/>
</dbReference>
<evidence type="ECO:0000256" key="1">
    <source>
        <dbReference type="SAM" id="SignalP"/>
    </source>
</evidence>
<sequence>MRALTSVGILLLCLTLIDAQKMIRQCSCQEYRSCQKNILKNIFPCADKCQKHVAAIGVNYKVIRQCLASRANLFEAALKCSEAALPNGCTNGPPRMIPKRYKNGLEIALMTEGNRIIQNSGVQMQVTPLLSVAKKFGQCTWSCVNKKTQFCGDLSKCGLDLPSDTQVVATLKQCAINSGLLATSTIQELCQCAINAGLR</sequence>
<feature type="signal peptide" evidence="1">
    <location>
        <begin position="1"/>
        <end position="19"/>
    </location>
</feature>